<dbReference type="AlphaFoldDB" id="A0A0K0FCV6"/>
<dbReference type="WBParaSite" id="SVE_0667300.1">
    <property type="protein sequence ID" value="SVE_0667300.1"/>
    <property type="gene ID" value="SVE_0667300"/>
</dbReference>
<reference evidence="2" key="2">
    <citation type="submission" date="2015-08" db="UniProtKB">
        <authorList>
            <consortium name="WormBaseParasite"/>
        </authorList>
    </citation>
    <scope>IDENTIFICATION</scope>
</reference>
<proteinExistence type="predicted"/>
<keyword evidence="1" id="KW-1185">Reference proteome</keyword>
<organism evidence="1 2">
    <name type="scientific">Strongyloides venezuelensis</name>
    <name type="common">Threadworm</name>
    <dbReference type="NCBI Taxonomy" id="75913"/>
    <lineage>
        <taxon>Eukaryota</taxon>
        <taxon>Metazoa</taxon>
        <taxon>Ecdysozoa</taxon>
        <taxon>Nematoda</taxon>
        <taxon>Chromadorea</taxon>
        <taxon>Rhabditida</taxon>
        <taxon>Tylenchina</taxon>
        <taxon>Panagrolaimomorpha</taxon>
        <taxon>Strongyloidoidea</taxon>
        <taxon>Strongyloididae</taxon>
        <taxon>Strongyloides</taxon>
    </lineage>
</organism>
<dbReference type="InterPro" id="IPR027417">
    <property type="entry name" value="P-loop_NTPase"/>
</dbReference>
<dbReference type="Proteomes" id="UP000035680">
    <property type="component" value="Unassembled WGS sequence"/>
</dbReference>
<reference evidence="1" key="1">
    <citation type="submission" date="2014-07" db="EMBL/GenBank/DDBJ databases">
        <authorList>
            <person name="Martin A.A"/>
            <person name="De Silva N."/>
        </authorList>
    </citation>
    <scope>NUCLEOTIDE SEQUENCE</scope>
</reference>
<evidence type="ECO:0000313" key="2">
    <source>
        <dbReference type="WBParaSite" id="SVE_0667300.1"/>
    </source>
</evidence>
<accession>A0A0K0FCV6</accession>
<dbReference type="Gene3D" id="3.40.50.300">
    <property type="entry name" value="P-loop containing nucleotide triphosphate hydrolases"/>
    <property type="match status" value="1"/>
</dbReference>
<sequence length="34" mass="4008">MTQAVRDDVMREFRGGKGRILISTDVWLEVFMSY</sequence>
<protein>
    <submittedName>
        <fullName evidence="2">Phosphoribosylaminoimidazolesuccinocarboxamide synthase</fullName>
    </submittedName>
</protein>
<evidence type="ECO:0000313" key="1">
    <source>
        <dbReference type="Proteomes" id="UP000035680"/>
    </source>
</evidence>
<name>A0A0K0FCV6_STRVS</name>